<protein>
    <submittedName>
        <fullName evidence="2">ABC-2 family transporter protein</fullName>
    </submittedName>
</protein>
<feature type="transmembrane region" description="Helical" evidence="1">
    <location>
        <begin position="244"/>
        <end position="263"/>
    </location>
</feature>
<keyword evidence="1" id="KW-0812">Transmembrane</keyword>
<keyword evidence="3" id="KW-1185">Reference proteome</keyword>
<gene>
    <name evidence="2" type="ORF">GA0070609_3990</name>
</gene>
<feature type="transmembrane region" description="Helical" evidence="1">
    <location>
        <begin position="190"/>
        <end position="207"/>
    </location>
</feature>
<dbReference type="Proteomes" id="UP000198217">
    <property type="component" value="Chromosome I"/>
</dbReference>
<sequence length="269" mass="27260">MTASSTIPVQRGAAAEPATGRLFARTCAAEWTRLWTVKATWWFLAAAAAATVGIGAIAGFEAAASPDPPQGEPAWAISGISAMPAQFALLALTLTAVTAEYATGGIVPTLQWTPRRGVLFLARTVVTAGAATVAGVLLGLASALTAFAAARPGLRLPVGDGAEVLATVAFVLAAGTVLAVGLGFLLRNTAGALVAVFLLMLVLPLLLPQFGYEWMSALADVLPGTGAAFLLLGEVPGMTTSSSVLVLLAWAAGALLLGGLRLIRDDANR</sequence>
<evidence type="ECO:0000313" key="2">
    <source>
        <dbReference type="EMBL" id="SCG64738.1"/>
    </source>
</evidence>
<feature type="transmembrane region" description="Helical" evidence="1">
    <location>
        <begin position="75"/>
        <end position="97"/>
    </location>
</feature>
<evidence type="ECO:0000256" key="1">
    <source>
        <dbReference type="SAM" id="Phobius"/>
    </source>
</evidence>
<dbReference type="AlphaFoldDB" id="A0A1C5J2A6"/>
<feature type="transmembrane region" description="Helical" evidence="1">
    <location>
        <begin position="162"/>
        <end position="184"/>
    </location>
</feature>
<dbReference type="EMBL" id="LT607750">
    <property type="protein sequence ID" value="SCG64738.1"/>
    <property type="molecule type" value="Genomic_DNA"/>
</dbReference>
<evidence type="ECO:0000313" key="3">
    <source>
        <dbReference type="Proteomes" id="UP000198217"/>
    </source>
</evidence>
<feature type="transmembrane region" description="Helical" evidence="1">
    <location>
        <begin position="117"/>
        <end position="150"/>
    </location>
</feature>
<proteinExistence type="predicted"/>
<organism evidence="2 3">
    <name type="scientific">Micromonospora echinaurantiaca</name>
    <dbReference type="NCBI Taxonomy" id="47857"/>
    <lineage>
        <taxon>Bacteria</taxon>
        <taxon>Bacillati</taxon>
        <taxon>Actinomycetota</taxon>
        <taxon>Actinomycetes</taxon>
        <taxon>Micromonosporales</taxon>
        <taxon>Micromonosporaceae</taxon>
        <taxon>Micromonospora</taxon>
    </lineage>
</organism>
<reference evidence="2 3" key="1">
    <citation type="submission" date="2016-06" db="EMBL/GenBank/DDBJ databases">
        <authorList>
            <person name="Kjaerup R.B."/>
            <person name="Dalgaard T.S."/>
            <person name="Juul-Madsen H.R."/>
        </authorList>
    </citation>
    <scope>NUCLEOTIDE SEQUENCE [LARGE SCALE GENOMIC DNA]</scope>
    <source>
        <strain evidence="2 3">DSM 43904</strain>
    </source>
</reference>
<name>A0A1C5J2A6_9ACTN</name>
<keyword evidence="1" id="KW-0472">Membrane</keyword>
<feature type="transmembrane region" description="Helical" evidence="1">
    <location>
        <begin position="41"/>
        <end position="63"/>
    </location>
</feature>
<accession>A0A1C5J2A6</accession>
<dbReference type="RefSeq" id="WP_088995134.1">
    <property type="nucleotide sequence ID" value="NZ_LT607750.1"/>
</dbReference>
<keyword evidence="1" id="KW-1133">Transmembrane helix</keyword>